<keyword evidence="4 9" id="KW-0762">Sugar transport</keyword>
<proteinExistence type="predicted"/>
<dbReference type="Pfam" id="PF03610">
    <property type="entry name" value="EIIA-man"/>
    <property type="match status" value="1"/>
</dbReference>
<evidence type="ECO:0000256" key="7">
    <source>
        <dbReference type="ARBA" id="ARBA00022777"/>
    </source>
</evidence>
<reference evidence="9" key="1">
    <citation type="submission" date="2023-05" db="EMBL/GenBank/DDBJ databases">
        <title>Comparative genomics of Bacillaceae isolates and their secondary metabolite potential.</title>
        <authorList>
            <person name="Song L."/>
            <person name="Nielsen L.J."/>
            <person name="Mohite O."/>
            <person name="Xu X."/>
            <person name="Weber T."/>
            <person name="Kovacs A.T."/>
        </authorList>
    </citation>
    <scope>NUCLEOTIDE SEQUENCE</scope>
    <source>
        <strain evidence="9">XLM17</strain>
    </source>
</reference>
<evidence type="ECO:0000256" key="1">
    <source>
        <dbReference type="ARBA" id="ARBA00004496"/>
    </source>
</evidence>
<organism evidence="9 10">
    <name type="scientific">Neobacillus novalis</name>
    <dbReference type="NCBI Taxonomy" id="220687"/>
    <lineage>
        <taxon>Bacteria</taxon>
        <taxon>Bacillati</taxon>
        <taxon>Bacillota</taxon>
        <taxon>Bacilli</taxon>
        <taxon>Bacillales</taxon>
        <taxon>Bacillaceae</taxon>
        <taxon>Neobacillus</taxon>
    </lineage>
</organism>
<evidence type="ECO:0000256" key="6">
    <source>
        <dbReference type="ARBA" id="ARBA00022683"/>
    </source>
</evidence>
<dbReference type="PANTHER" id="PTHR33799:SF1">
    <property type="entry name" value="PTS SYSTEM MANNOSE-SPECIFIC EIIAB COMPONENT-RELATED"/>
    <property type="match status" value="1"/>
</dbReference>
<name>A0AA95SAM3_9BACI</name>
<dbReference type="InterPro" id="IPR036662">
    <property type="entry name" value="PTS_EIIA_man-typ_sf"/>
</dbReference>
<dbReference type="GO" id="GO:0016301">
    <property type="term" value="F:kinase activity"/>
    <property type="evidence" value="ECO:0007669"/>
    <property type="project" value="UniProtKB-KW"/>
</dbReference>
<keyword evidence="3" id="KW-0963">Cytoplasm</keyword>
<dbReference type="GO" id="GO:0009401">
    <property type="term" value="P:phosphoenolpyruvate-dependent sugar phosphotransferase system"/>
    <property type="evidence" value="ECO:0007669"/>
    <property type="project" value="UniProtKB-KW"/>
</dbReference>
<dbReference type="GO" id="GO:0005737">
    <property type="term" value="C:cytoplasm"/>
    <property type="evidence" value="ECO:0007669"/>
    <property type="project" value="UniProtKB-SubCell"/>
</dbReference>
<gene>
    <name evidence="9" type="ORF">QNH39_25790</name>
</gene>
<dbReference type="Gene3D" id="3.40.50.510">
    <property type="entry name" value="Phosphotransferase system, mannose-type IIA component"/>
    <property type="match status" value="1"/>
</dbReference>
<keyword evidence="7" id="KW-0418">Kinase</keyword>
<dbReference type="AlphaFoldDB" id="A0AA95SAM3"/>
<evidence type="ECO:0000256" key="3">
    <source>
        <dbReference type="ARBA" id="ARBA00022490"/>
    </source>
</evidence>
<evidence type="ECO:0000313" key="9">
    <source>
        <dbReference type="EMBL" id="WHY85947.1"/>
    </source>
</evidence>
<dbReference type="RefSeq" id="WP_066093252.1">
    <property type="nucleotide sequence ID" value="NZ_CP126114.1"/>
</dbReference>
<evidence type="ECO:0000313" key="10">
    <source>
        <dbReference type="Proteomes" id="UP001178288"/>
    </source>
</evidence>
<accession>A0AA95SAM3</accession>
<keyword evidence="2" id="KW-0813">Transport</keyword>
<dbReference type="InterPro" id="IPR004701">
    <property type="entry name" value="PTS_EIIA_man-typ"/>
</dbReference>
<evidence type="ECO:0000256" key="5">
    <source>
        <dbReference type="ARBA" id="ARBA00022679"/>
    </source>
</evidence>
<dbReference type="CDD" id="cd00006">
    <property type="entry name" value="PTS_IIA_man"/>
    <property type="match status" value="1"/>
</dbReference>
<keyword evidence="10" id="KW-1185">Reference proteome</keyword>
<dbReference type="Proteomes" id="UP001178288">
    <property type="component" value="Chromosome"/>
</dbReference>
<dbReference type="InterPro" id="IPR051471">
    <property type="entry name" value="Bacterial_PTS_sugar_comp"/>
</dbReference>
<dbReference type="EMBL" id="CP126114">
    <property type="protein sequence ID" value="WHY85947.1"/>
    <property type="molecule type" value="Genomic_DNA"/>
</dbReference>
<evidence type="ECO:0000256" key="2">
    <source>
        <dbReference type="ARBA" id="ARBA00022448"/>
    </source>
</evidence>
<keyword evidence="5" id="KW-0808">Transferase</keyword>
<dbReference type="PANTHER" id="PTHR33799">
    <property type="entry name" value="PTS PERMEASE-RELATED-RELATED"/>
    <property type="match status" value="1"/>
</dbReference>
<protein>
    <submittedName>
        <fullName evidence="9">PTS sugar transporter subunit IIA</fullName>
    </submittedName>
</protein>
<dbReference type="PROSITE" id="PS51096">
    <property type="entry name" value="PTS_EIIA_TYPE_4"/>
    <property type="match status" value="1"/>
</dbReference>
<dbReference type="InterPro" id="IPR033887">
    <property type="entry name" value="PTS_IIA_man"/>
</dbReference>
<dbReference type="SUPFAM" id="SSF53062">
    <property type="entry name" value="PTS system fructose IIA component-like"/>
    <property type="match status" value="1"/>
</dbReference>
<feature type="domain" description="PTS EIIA type-4" evidence="8">
    <location>
        <begin position="1"/>
        <end position="123"/>
    </location>
</feature>
<keyword evidence="6" id="KW-0598">Phosphotransferase system</keyword>
<dbReference type="GO" id="GO:0016020">
    <property type="term" value="C:membrane"/>
    <property type="evidence" value="ECO:0007669"/>
    <property type="project" value="InterPro"/>
</dbReference>
<evidence type="ECO:0000256" key="4">
    <source>
        <dbReference type="ARBA" id="ARBA00022597"/>
    </source>
</evidence>
<evidence type="ECO:0000259" key="8">
    <source>
        <dbReference type="PROSITE" id="PS51096"/>
    </source>
</evidence>
<dbReference type="KEGG" id="nnv:QNH39_25790"/>
<sequence length="145" mass="15903">MKKLIVTGHGQYANGLKSSLELLAGPNQDFLFIDFPAEMTEAGLKGQMEEIIQSFSNDELLFICDILGGTPYKNAATLANENDRIEVVAGCNLGSILEAVFQKETMSLVDLANSLVDSSKKYTVKFEKIREVQPVHNADSFENGI</sequence>
<comment type="subcellular location">
    <subcellularLocation>
        <location evidence="1">Cytoplasm</location>
    </subcellularLocation>
</comment>